<feature type="compositionally biased region" description="Basic and acidic residues" evidence="6">
    <location>
        <begin position="139"/>
        <end position="151"/>
    </location>
</feature>
<feature type="compositionally biased region" description="Low complexity" evidence="6">
    <location>
        <begin position="8"/>
        <end position="20"/>
    </location>
</feature>
<dbReference type="PANTHER" id="PTHR45855">
    <property type="entry name" value="TRANSCRIPTION FACTOR PIF1-RELATED"/>
    <property type="match status" value="1"/>
</dbReference>
<dbReference type="InterPro" id="IPR036638">
    <property type="entry name" value="HLH_DNA-bd_sf"/>
</dbReference>
<feature type="compositionally biased region" description="Basic and acidic residues" evidence="6">
    <location>
        <begin position="383"/>
        <end position="394"/>
    </location>
</feature>
<dbReference type="InterPro" id="IPR031066">
    <property type="entry name" value="bHLH_ALC-like_plant"/>
</dbReference>
<keyword evidence="5" id="KW-0539">Nucleus</keyword>
<gene>
    <name evidence="8" type="ordered locus">VIT_07s0031g00450</name>
</gene>
<evidence type="ECO:0000256" key="4">
    <source>
        <dbReference type="ARBA" id="ARBA00023163"/>
    </source>
</evidence>
<dbReference type="Proteomes" id="UP000009183">
    <property type="component" value="Chromosome 7"/>
</dbReference>
<organism evidence="8 9">
    <name type="scientific">Vitis vinifera</name>
    <name type="common">Grape</name>
    <dbReference type="NCBI Taxonomy" id="29760"/>
    <lineage>
        <taxon>Eukaryota</taxon>
        <taxon>Viridiplantae</taxon>
        <taxon>Streptophyta</taxon>
        <taxon>Embryophyta</taxon>
        <taxon>Tracheophyta</taxon>
        <taxon>Spermatophyta</taxon>
        <taxon>Magnoliopsida</taxon>
        <taxon>eudicotyledons</taxon>
        <taxon>Gunneridae</taxon>
        <taxon>Pentapetalae</taxon>
        <taxon>rosids</taxon>
        <taxon>Vitales</taxon>
        <taxon>Vitaceae</taxon>
        <taxon>Viteae</taxon>
        <taxon>Vitis</taxon>
    </lineage>
</organism>
<feature type="region of interest" description="Disordered" evidence="6">
    <location>
        <begin position="128"/>
        <end position="151"/>
    </location>
</feature>
<dbReference type="FunCoup" id="D7SVW1">
    <property type="interactions" value="124"/>
</dbReference>
<dbReference type="CDD" id="cd11445">
    <property type="entry name" value="bHLH_AtPIF_like"/>
    <property type="match status" value="1"/>
</dbReference>
<dbReference type="InterPro" id="IPR047265">
    <property type="entry name" value="PIF1-like_bHLH"/>
</dbReference>
<accession>D7SVW1</accession>
<evidence type="ECO:0000256" key="5">
    <source>
        <dbReference type="ARBA" id="ARBA00023242"/>
    </source>
</evidence>
<keyword evidence="9" id="KW-1185">Reference proteome</keyword>
<dbReference type="FunFam" id="4.10.280.10:FF:000004">
    <property type="entry name" value="Basic helix-loop-helix transcription factor"/>
    <property type="match status" value="1"/>
</dbReference>
<dbReference type="GO" id="GO:0003677">
    <property type="term" value="F:DNA binding"/>
    <property type="evidence" value="ECO:0007669"/>
    <property type="project" value="UniProtKB-KW"/>
</dbReference>
<dbReference type="Gene3D" id="4.10.280.10">
    <property type="entry name" value="Helix-loop-helix DNA-binding domain"/>
    <property type="match status" value="1"/>
</dbReference>
<keyword evidence="3" id="KW-0238">DNA-binding</keyword>
<dbReference type="InParanoid" id="D7SVW1"/>
<sequence length="394" mass="43209">MADQYTKPCSSSPVPPSSASEPDEISLFLHQILFRSSSSSSTTSLHNAKLMPSEFLSENPLRQCRSPLISSSDRLVRDGMNSSTGVYFPVSAGTASSSAGGFDNDLDEYDCESEEGLEALVEEVATKAAPLRSSSKRSRAAEVHNLSEKRRRSRINEKMKALQNLIPNSNKTDKASMLDEAIEYLKQLQLQVQMLSMRNGLSLHPMCLPGVLPPVQLSQMRIGIGEENGSLHMDMTGTLPVNQETMEYRLANQGTSSSHPSVPNLTDIMNSETSFGLESSIQAHLGPFQLQTSSADICREDVLPHQQLNISCAGTNSLELKMETTITVSLPYDAQASGVKDSNTLESCIQRRDLSEGMLLKNIEHNQVPFPQLNGMHTGRSVPNDDMKTDRLDF</sequence>
<evidence type="ECO:0000256" key="2">
    <source>
        <dbReference type="ARBA" id="ARBA00023015"/>
    </source>
</evidence>
<dbReference type="PANTHER" id="PTHR45855:SF73">
    <property type="entry name" value="TRANSCRIPTION FACTOR SPATULA"/>
    <property type="match status" value="1"/>
</dbReference>
<keyword evidence="2" id="KW-0805">Transcription regulation</keyword>
<evidence type="ECO:0000313" key="9">
    <source>
        <dbReference type="Proteomes" id="UP000009183"/>
    </source>
</evidence>
<dbReference type="eggNOG" id="ENOG502QVNY">
    <property type="taxonomic scope" value="Eukaryota"/>
</dbReference>
<dbReference type="AlphaFoldDB" id="D7SVW1"/>
<dbReference type="GO" id="GO:0046983">
    <property type="term" value="F:protein dimerization activity"/>
    <property type="evidence" value="ECO:0007669"/>
    <property type="project" value="InterPro"/>
</dbReference>
<proteinExistence type="predicted"/>
<reference evidence="9" key="1">
    <citation type="journal article" date="2007" name="Nature">
        <title>The grapevine genome sequence suggests ancestral hexaploidization in major angiosperm phyla.</title>
        <authorList>
            <consortium name="The French-Italian Public Consortium for Grapevine Genome Characterization."/>
            <person name="Jaillon O."/>
            <person name="Aury J.-M."/>
            <person name="Noel B."/>
            <person name="Policriti A."/>
            <person name="Clepet C."/>
            <person name="Casagrande A."/>
            <person name="Choisne N."/>
            <person name="Aubourg S."/>
            <person name="Vitulo N."/>
            <person name="Jubin C."/>
            <person name="Vezzi A."/>
            <person name="Legeai F."/>
            <person name="Hugueney P."/>
            <person name="Dasilva C."/>
            <person name="Horner D."/>
            <person name="Mica E."/>
            <person name="Jublot D."/>
            <person name="Poulain J."/>
            <person name="Bruyere C."/>
            <person name="Billault A."/>
            <person name="Segurens B."/>
            <person name="Gouyvenoux M."/>
            <person name="Ugarte E."/>
            <person name="Cattonaro F."/>
            <person name="Anthouard V."/>
            <person name="Vico V."/>
            <person name="Del Fabbro C."/>
            <person name="Alaux M."/>
            <person name="Di Gaspero G."/>
            <person name="Dumas V."/>
            <person name="Felice N."/>
            <person name="Paillard S."/>
            <person name="Juman I."/>
            <person name="Moroldo M."/>
            <person name="Scalabrin S."/>
            <person name="Canaguier A."/>
            <person name="Le Clainche I."/>
            <person name="Malacrida G."/>
            <person name="Durand E."/>
            <person name="Pesole G."/>
            <person name="Laucou V."/>
            <person name="Chatelet P."/>
            <person name="Merdinoglu D."/>
            <person name="Delledonne M."/>
            <person name="Pezzotti M."/>
            <person name="Lecharny A."/>
            <person name="Scarpelli C."/>
            <person name="Artiguenave F."/>
            <person name="Pe M.E."/>
            <person name="Valle G."/>
            <person name="Morgante M."/>
            <person name="Caboche M."/>
            <person name="Adam-Blondon A.-F."/>
            <person name="Weissenbach J."/>
            <person name="Quetier F."/>
            <person name="Wincker P."/>
        </authorList>
    </citation>
    <scope>NUCLEOTIDE SEQUENCE [LARGE SCALE GENOMIC DNA]</scope>
    <source>
        <strain evidence="9">cv. Pinot noir / PN40024</strain>
    </source>
</reference>
<dbReference type="SMART" id="SM00353">
    <property type="entry name" value="HLH"/>
    <property type="match status" value="1"/>
</dbReference>
<feature type="domain" description="BHLH" evidence="7">
    <location>
        <begin position="139"/>
        <end position="188"/>
    </location>
</feature>
<dbReference type="InterPro" id="IPR011598">
    <property type="entry name" value="bHLH_dom"/>
</dbReference>
<dbReference type="GO" id="GO:0005634">
    <property type="term" value="C:nucleus"/>
    <property type="evidence" value="ECO:0000318"/>
    <property type="project" value="GO_Central"/>
</dbReference>
<evidence type="ECO:0000256" key="1">
    <source>
        <dbReference type="ARBA" id="ARBA00004123"/>
    </source>
</evidence>
<feature type="region of interest" description="Disordered" evidence="6">
    <location>
        <begin position="1"/>
        <end position="22"/>
    </location>
</feature>
<feature type="region of interest" description="Disordered" evidence="6">
    <location>
        <begin position="370"/>
        <end position="394"/>
    </location>
</feature>
<name>D7SVW1_VITVI</name>
<dbReference type="PaxDb" id="29760-VIT_07s0031g00450.t01"/>
<dbReference type="EMBL" id="FN595233">
    <property type="protein sequence ID" value="CBI21410.3"/>
    <property type="molecule type" value="Genomic_DNA"/>
</dbReference>
<evidence type="ECO:0000259" key="7">
    <source>
        <dbReference type="PROSITE" id="PS50888"/>
    </source>
</evidence>
<dbReference type="HOGENOM" id="CLU_049108_0_0_1"/>
<dbReference type="SUPFAM" id="SSF47459">
    <property type="entry name" value="HLH, helix-loop-helix DNA-binding domain"/>
    <property type="match status" value="1"/>
</dbReference>
<evidence type="ECO:0000313" key="8">
    <source>
        <dbReference type="EMBL" id="CBI21410.3"/>
    </source>
</evidence>
<evidence type="ECO:0000256" key="3">
    <source>
        <dbReference type="ARBA" id="ARBA00023125"/>
    </source>
</evidence>
<dbReference type="OMA" id="RNGLNMY"/>
<dbReference type="Pfam" id="PF00010">
    <property type="entry name" value="HLH"/>
    <property type="match status" value="1"/>
</dbReference>
<keyword evidence="4" id="KW-0804">Transcription</keyword>
<protein>
    <recommendedName>
        <fullName evidence="7">BHLH domain-containing protein</fullName>
    </recommendedName>
</protein>
<dbReference type="PROSITE" id="PS50888">
    <property type="entry name" value="BHLH"/>
    <property type="match status" value="1"/>
</dbReference>
<evidence type="ECO:0000256" key="6">
    <source>
        <dbReference type="SAM" id="MobiDB-lite"/>
    </source>
</evidence>
<comment type="subcellular location">
    <subcellularLocation>
        <location evidence="1">Nucleus</location>
    </subcellularLocation>
</comment>